<dbReference type="Pfam" id="PF00134">
    <property type="entry name" value="Cyclin_N"/>
    <property type="match status" value="1"/>
</dbReference>
<dbReference type="InterPro" id="IPR048258">
    <property type="entry name" value="Cyclins_cyclin-box"/>
</dbReference>
<dbReference type="PIRSF" id="PIRSF001771">
    <property type="entry name" value="Cyclin_A_B_D_E"/>
    <property type="match status" value="1"/>
</dbReference>
<dbReference type="InterPro" id="IPR004367">
    <property type="entry name" value="Cyclin_C-dom"/>
</dbReference>
<evidence type="ECO:0000256" key="4">
    <source>
        <dbReference type="RuleBase" id="RU000383"/>
    </source>
</evidence>
<feature type="region of interest" description="Disordered" evidence="5">
    <location>
        <begin position="454"/>
        <end position="496"/>
    </location>
</feature>
<feature type="domain" description="Cyclin-like" evidence="6">
    <location>
        <begin position="202"/>
        <end position="286"/>
    </location>
</feature>
<feature type="compositionally biased region" description="Polar residues" evidence="5">
    <location>
        <begin position="82"/>
        <end position="91"/>
    </location>
</feature>
<comment type="caution">
    <text evidence="8">The sequence shown here is derived from an EMBL/GenBank/DDBJ whole genome shotgun (WGS) entry which is preliminary data.</text>
</comment>
<dbReference type="InterPro" id="IPR036915">
    <property type="entry name" value="Cyclin-like_sf"/>
</dbReference>
<evidence type="ECO:0000313" key="9">
    <source>
        <dbReference type="Proteomes" id="UP000241890"/>
    </source>
</evidence>
<evidence type="ECO:0000256" key="5">
    <source>
        <dbReference type="SAM" id="MobiDB-lite"/>
    </source>
</evidence>
<name>A0A2R5GG63_9STRA</name>
<dbReference type="SMART" id="SM00385">
    <property type="entry name" value="CYCLIN"/>
    <property type="match status" value="2"/>
</dbReference>
<evidence type="ECO:0000256" key="1">
    <source>
        <dbReference type="ARBA" id="ARBA00022618"/>
    </source>
</evidence>
<dbReference type="PROSITE" id="PS00292">
    <property type="entry name" value="CYCLINS"/>
    <property type="match status" value="1"/>
</dbReference>
<dbReference type="SMART" id="SM01332">
    <property type="entry name" value="Cyclin_C"/>
    <property type="match status" value="1"/>
</dbReference>
<evidence type="ECO:0000259" key="6">
    <source>
        <dbReference type="SMART" id="SM00385"/>
    </source>
</evidence>
<keyword evidence="1" id="KW-0132">Cell division</keyword>
<feature type="compositionally biased region" description="Basic residues" evidence="5">
    <location>
        <begin position="69"/>
        <end position="78"/>
    </location>
</feature>
<dbReference type="Gene3D" id="1.10.472.10">
    <property type="entry name" value="Cyclin-like"/>
    <property type="match status" value="2"/>
</dbReference>
<dbReference type="InterPro" id="IPR006671">
    <property type="entry name" value="Cyclin_N"/>
</dbReference>
<dbReference type="FunFam" id="1.10.472.10:FF:000001">
    <property type="entry name" value="G2/mitotic-specific cyclin"/>
    <property type="match status" value="1"/>
</dbReference>
<comment type="similarity">
    <text evidence="4">Belongs to the cyclin family.</text>
</comment>
<feature type="region of interest" description="Disordered" evidence="5">
    <location>
        <begin position="1"/>
        <end position="146"/>
    </location>
</feature>
<dbReference type="InterPro" id="IPR046965">
    <property type="entry name" value="Cyclin_A/B-like"/>
</dbReference>
<evidence type="ECO:0000259" key="7">
    <source>
        <dbReference type="SMART" id="SM01332"/>
    </source>
</evidence>
<protein>
    <submittedName>
        <fullName evidence="8">G2/mitotic-specific cyclin-A</fullName>
    </submittedName>
</protein>
<dbReference type="PANTHER" id="PTHR10177">
    <property type="entry name" value="CYCLINS"/>
    <property type="match status" value="1"/>
</dbReference>
<keyword evidence="3" id="KW-0131">Cell cycle</keyword>
<feature type="domain" description="Cyclin-like" evidence="6">
    <location>
        <begin position="299"/>
        <end position="400"/>
    </location>
</feature>
<dbReference type="InterPro" id="IPR013763">
    <property type="entry name" value="Cyclin-like_dom"/>
</dbReference>
<dbReference type="Pfam" id="PF02984">
    <property type="entry name" value="Cyclin_C"/>
    <property type="match status" value="1"/>
</dbReference>
<feature type="domain" description="Cyclin C-terminal" evidence="7">
    <location>
        <begin position="295"/>
        <end position="431"/>
    </location>
</feature>
<accession>A0A2R5GG63</accession>
<dbReference type="SUPFAM" id="SSF47954">
    <property type="entry name" value="Cyclin-like"/>
    <property type="match status" value="2"/>
</dbReference>
<evidence type="ECO:0000256" key="2">
    <source>
        <dbReference type="ARBA" id="ARBA00023127"/>
    </source>
</evidence>
<dbReference type="OrthoDB" id="5590282at2759"/>
<organism evidence="8 9">
    <name type="scientific">Hondaea fermentalgiana</name>
    <dbReference type="NCBI Taxonomy" id="2315210"/>
    <lineage>
        <taxon>Eukaryota</taxon>
        <taxon>Sar</taxon>
        <taxon>Stramenopiles</taxon>
        <taxon>Bigyra</taxon>
        <taxon>Labyrinthulomycetes</taxon>
        <taxon>Thraustochytrida</taxon>
        <taxon>Thraustochytriidae</taxon>
        <taxon>Hondaea</taxon>
    </lineage>
</organism>
<feature type="compositionally biased region" description="Low complexity" evidence="5">
    <location>
        <begin position="454"/>
        <end position="464"/>
    </location>
</feature>
<keyword evidence="9" id="KW-1185">Reference proteome</keyword>
<dbReference type="GO" id="GO:0044772">
    <property type="term" value="P:mitotic cell cycle phase transition"/>
    <property type="evidence" value="ECO:0007669"/>
    <property type="project" value="InterPro"/>
</dbReference>
<sequence length="496" mass="55950">MDPEERARRKAKKAKRKALDRLSRSTVSVDARSSKQPRAVLGDLPVNKHAPEASTSSSSSSRDILRPISSKKKINKLRKNSETAQRSNSNLGEDEAIVADPKEDERQHPNKINQDVPSSESLARKVGFRSKSATPTPKLPRDVDDIDRIHGKNPLYAPEYARDVHAFKCKLQAKYKLKHDFMRDVQYGSRGVTPQKRAILVDWLVDVTEELLLNTETLYLSVGYVDRYLARKRMTHDKLQLLGLACLWIATKFEETFKVNMRSLLNLADGAYRPDELLKMEASVIKVLEYGFAMTTAKTFMRRFQRAARITQQEKVLGNYLLELSLTSYELAGYVPSLIAAAAVFVARVTLFASDSHAVVTEPSADPRLVDDDDLWSTQLRHYCGFSLEQIAAVVRKLHELHTQANRSNERAIFQKYSLKVFFRVATKIPPYSGQCMPPVTSETILNMHAYTSDASSSSSSFSPPAAPDSRRRVSDTSRRCRQPLAEVSAHRSAHR</sequence>
<dbReference type="Proteomes" id="UP000241890">
    <property type="component" value="Unassembled WGS sequence"/>
</dbReference>
<gene>
    <name evidence="8" type="ORF">FCC1311_055512</name>
</gene>
<dbReference type="InParanoid" id="A0A2R5GG63"/>
<dbReference type="GO" id="GO:0051301">
    <property type="term" value="P:cell division"/>
    <property type="evidence" value="ECO:0007669"/>
    <property type="project" value="UniProtKB-KW"/>
</dbReference>
<dbReference type="InterPro" id="IPR039361">
    <property type="entry name" value="Cyclin"/>
</dbReference>
<reference evidence="8 9" key="1">
    <citation type="submission" date="2017-12" db="EMBL/GenBank/DDBJ databases">
        <title>Sequencing, de novo assembly and annotation of complete genome of a new Thraustochytrid species, strain FCC1311.</title>
        <authorList>
            <person name="Sedici K."/>
            <person name="Godart F."/>
            <person name="Aiese Cigliano R."/>
            <person name="Sanseverino W."/>
            <person name="Barakat M."/>
            <person name="Ortet P."/>
            <person name="Marechal E."/>
            <person name="Cagnac O."/>
            <person name="Amato A."/>
        </authorList>
    </citation>
    <scope>NUCLEOTIDE SEQUENCE [LARGE SCALE GENOMIC DNA]</scope>
</reference>
<evidence type="ECO:0000256" key="3">
    <source>
        <dbReference type="ARBA" id="ARBA00023306"/>
    </source>
</evidence>
<dbReference type="EMBL" id="BEYU01000056">
    <property type="protein sequence ID" value="GBG29329.1"/>
    <property type="molecule type" value="Genomic_DNA"/>
</dbReference>
<feature type="compositionally biased region" description="Basic and acidic residues" evidence="5">
    <location>
        <begin position="469"/>
        <end position="479"/>
    </location>
</feature>
<keyword evidence="2 4" id="KW-0195">Cyclin</keyword>
<evidence type="ECO:0000313" key="8">
    <source>
        <dbReference type="EMBL" id="GBG29329.1"/>
    </source>
</evidence>
<dbReference type="AlphaFoldDB" id="A0A2R5GG63"/>
<proteinExistence type="inferred from homology"/>
<feature type="compositionally biased region" description="Polar residues" evidence="5">
    <location>
        <begin position="110"/>
        <end position="121"/>
    </location>
</feature>
<dbReference type="GO" id="GO:0016538">
    <property type="term" value="F:cyclin-dependent protein serine/threonine kinase regulator activity"/>
    <property type="evidence" value="ECO:0007669"/>
    <property type="project" value="InterPro"/>
</dbReference>